<dbReference type="AlphaFoldDB" id="A0A9W8GPG7"/>
<gene>
    <name evidence="2" type="ORF">IWW39_001760</name>
</gene>
<protein>
    <recommendedName>
        <fullName evidence="1">DUF4246 domain-containing protein</fullName>
    </recommendedName>
</protein>
<reference evidence="2" key="1">
    <citation type="submission" date="2022-07" db="EMBL/GenBank/DDBJ databases">
        <title>Phylogenomic reconstructions and comparative analyses of Kickxellomycotina fungi.</title>
        <authorList>
            <person name="Reynolds N.K."/>
            <person name="Stajich J.E."/>
            <person name="Barry K."/>
            <person name="Grigoriev I.V."/>
            <person name="Crous P."/>
            <person name="Smith M.E."/>
        </authorList>
    </citation>
    <scope>NUCLEOTIDE SEQUENCE</scope>
    <source>
        <strain evidence="2">CBS 109367</strain>
    </source>
</reference>
<dbReference type="InterPro" id="IPR049192">
    <property type="entry name" value="DUF4246_C"/>
</dbReference>
<dbReference type="InterPro" id="IPR025340">
    <property type="entry name" value="DUF4246"/>
</dbReference>
<dbReference type="PANTHER" id="PTHR33119">
    <property type="entry name" value="IFI3P"/>
    <property type="match status" value="1"/>
</dbReference>
<evidence type="ECO:0000313" key="3">
    <source>
        <dbReference type="Proteomes" id="UP001151516"/>
    </source>
</evidence>
<accession>A0A9W8GPG7</accession>
<dbReference type="EMBL" id="JANBTX010000033">
    <property type="protein sequence ID" value="KAJ2689039.1"/>
    <property type="molecule type" value="Genomic_DNA"/>
</dbReference>
<evidence type="ECO:0000259" key="1">
    <source>
        <dbReference type="Pfam" id="PF14033"/>
    </source>
</evidence>
<proteinExistence type="predicted"/>
<dbReference type="OrthoDB" id="415532at2759"/>
<keyword evidence="3" id="KW-1185">Reference proteome</keyword>
<evidence type="ECO:0000313" key="2">
    <source>
        <dbReference type="EMBL" id="KAJ2689039.1"/>
    </source>
</evidence>
<name>A0A9W8GPG7_9FUNG</name>
<dbReference type="Pfam" id="PF14033">
    <property type="entry name" value="DUF4246"/>
    <property type="match status" value="1"/>
</dbReference>
<organism evidence="2 3">
    <name type="scientific">Coemansia spiralis</name>
    <dbReference type="NCBI Taxonomy" id="417178"/>
    <lineage>
        <taxon>Eukaryota</taxon>
        <taxon>Fungi</taxon>
        <taxon>Fungi incertae sedis</taxon>
        <taxon>Zoopagomycota</taxon>
        <taxon>Kickxellomycotina</taxon>
        <taxon>Kickxellomycetes</taxon>
        <taxon>Kickxellales</taxon>
        <taxon>Kickxellaceae</taxon>
        <taxon>Coemansia</taxon>
    </lineage>
</organism>
<feature type="domain" description="DUF4246" evidence="1">
    <location>
        <begin position="445"/>
        <end position="870"/>
    </location>
</feature>
<dbReference type="Proteomes" id="UP001151516">
    <property type="component" value="Unassembled WGS sequence"/>
</dbReference>
<comment type="caution">
    <text evidence="2">The sequence shown here is derived from an EMBL/GenBank/DDBJ whole genome shotgun (WGS) entry which is preliminary data.</text>
</comment>
<dbReference type="PANTHER" id="PTHR33119:SF1">
    <property type="entry name" value="FE2OG DIOXYGENASE DOMAIN-CONTAINING PROTEIN"/>
    <property type="match status" value="1"/>
</dbReference>
<sequence length="938" mass="105802">MQGLSVFQLLPNHIVKLIATHVAYSSRLLFEEFDDEYHLEGGTHVMLQTPLLWVCHNFRAHVYELFSESYKLYLMSNHDNPRKALAQMSMAPFDGCSFPLAHVLIVTLYINPKDDSALERYDGSVPTISEDYPAEAAASTAAFVRRLKQMALGINEVDVEVLDEQHENILLEGCSAHDRELCRQLFGLPDSLVAFTPGRVSLVKYRDLEPLRSLVCIDYSVGDCADEIVSMVRRNTQTLQVLSISVGRLEHVTSLISDKSTGGYLEYPCLHMLKSNAYWGPTAPKKPAFPGAIPFPHLRHLTLWSDYPFGDDTVFRGNAATLVTLDMELNKPLVTILCKNEVFTPNSHPKLHGVAIDLLEKRELLPTLDLASYISFVVTVGSKAPVRQFAYHCEPKKADTIYERRLRSVSSTIRARPDWIEAIEDADNCARWAAEAKAKDVTDREFRYALAELKFYASLHSPSSNIRLSAADGVWLSDTLIDAETTKELRDYASVLGSVPDKQKDWHPEIRSRVLNLIDPSLYPLVYGHSWLHRKPIASPQAALNLDTLGERPGSLDEWRRALNSTGDDQPEHYLPVVDEMKASYASGKFSWLPSEFRVDDSGAVTIESYINNLHPVRHATLYPTIASVFSKFLPLLEHVLTDLVHPRQPRVEFGIYDCFGSPMSELDYQSSCESLEELECPEEDATYVDPVPKSFVPERPINPYSFCGRRLQAVVRMSNIELLSKKSAYGGKGWSVAGLDNECIIATGIFFYDVVNISQCSLEFREPFNAAHDVSTEMEYAAIIHTYDLDMDFAGGFDRTSQELGKVDIKDGLCVVFPNTYQYKMSRIARGIASKPGHCKMLTFYYVDPSKRIPSTEIVPPQQRDWWMEQVLASKPLCNLPLLVVDGIMDRVDSPISLKNIKQIRLDMEAEVKKKMAGVSYKYFEPSSTIKYVSDYC</sequence>